<dbReference type="Pfam" id="PF01371">
    <property type="entry name" value="Trp_repressor"/>
    <property type="match status" value="1"/>
</dbReference>
<dbReference type="NCBIfam" id="TIGR02531">
    <property type="entry name" value="yecD_yerC"/>
    <property type="match status" value="1"/>
</dbReference>
<evidence type="ECO:0000313" key="1">
    <source>
        <dbReference type="EMBL" id="OGE79009.1"/>
    </source>
</evidence>
<dbReference type="InterPro" id="IPR038116">
    <property type="entry name" value="TrpR-like_sf"/>
</dbReference>
<dbReference type="PIRSF" id="PIRSF012508">
    <property type="entry name" value="YerC"/>
    <property type="match status" value="1"/>
</dbReference>
<name>A0A1F5NMV0_9BACT</name>
<reference evidence="1 2" key="1">
    <citation type="journal article" date="2016" name="Nat. Commun.">
        <title>Thousands of microbial genomes shed light on interconnected biogeochemical processes in an aquifer system.</title>
        <authorList>
            <person name="Anantharaman K."/>
            <person name="Brown C.T."/>
            <person name="Hug L.A."/>
            <person name="Sharon I."/>
            <person name="Castelle C.J."/>
            <person name="Probst A.J."/>
            <person name="Thomas B.C."/>
            <person name="Singh A."/>
            <person name="Wilkins M.J."/>
            <person name="Karaoz U."/>
            <person name="Brodie E.L."/>
            <person name="Williams K.H."/>
            <person name="Hubbard S.S."/>
            <person name="Banfield J.F."/>
        </authorList>
    </citation>
    <scope>NUCLEOTIDE SEQUENCE [LARGE SCALE GENOMIC DNA]</scope>
</reference>
<dbReference type="STRING" id="1817824.A2751_00930"/>
<proteinExistence type="predicted"/>
<evidence type="ECO:0008006" key="3">
    <source>
        <dbReference type="Google" id="ProtNLM"/>
    </source>
</evidence>
<dbReference type="InterPro" id="IPR010921">
    <property type="entry name" value="Trp_repressor/repl_initiator"/>
</dbReference>
<organism evidence="1 2">
    <name type="scientific">Candidatus Doudnabacteria bacterium RIFCSPHIGHO2_01_FULL_46_14</name>
    <dbReference type="NCBI Taxonomy" id="1817824"/>
    <lineage>
        <taxon>Bacteria</taxon>
        <taxon>Candidatus Doudnaibacteriota</taxon>
    </lineage>
</organism>
<dbReference type="Gene3D" id="1.10.1270.10">
    <property type="entry name" value="TrpR-like"/>
    <property type="match status" value="1"/>
</dbReference>
<dbReference type="PANTHER" id="PTHR40080">
    <property type="entry name" value="LMO1763 PROTEIN"/>
    <property type="match status" value="1"/>
</dbReference>
<dbReference type="GO" id="GO:0003700">
    <property type="term" value="F:DNA-binding transcription factor activity"/>
    <property type="evidence" value="ECO:0007669"/>
    <property type="project" value="InterPro"/>
</dbReference>
<dbReference type="EMBL" id="MFEK01000010">
    <property type="protein sequence ID" value="OGE79009.1"/>
    <property type="molecule type" value="Genomic_DNA"/>
</dbReference>
<accession>A0A1F5NMV0</accession>
<dbReference type="PANTHER" id="PTHR40080:SF1">
    <property type="entry name" value="TRPR-LIKE PROTEIN YERC_YECD"/>
    <property type="match status" value="1"/>
</dbReference>
<dbReference type="GO" id="GO:0043565">
    <property type="term" value="F:sequence-specific DNA binding"/>
    <property type="evidence" value="ECO:0007669"/>
    <property type="project" value="InterPro"/>
</dbReference>
<sequence>MLNDELYGWENDDTRTLFQGILKLKTVKECEDFFRDLMTMRELKEMAERFRIARMLRLKMTYMSIADKAETSTSTVTRVAHWLKHGRGGYRLVLDRLKKL</sequence>
<dbReference type="InterPro" id="IPR000831">
    <property type="entry name" value="Trp_repress"/>
</dbReference>
<dbReference type="InterPro" id="IPR013368">
    <property type="entry name" value="YecD_YerC"/>
</dbReference>
<dbReference type="SUPFAM" id="SSF48295">
    <property type="entry name" value="TrpR-like"/>
    <property type="match status" value="1"/>
</dbReference>
<evidence type="ECO:0000313" key="2">
    <source>
        <dbReference type="Proteomes" id="UP000176864"/>
    </source>
</evidence>
<dbReference type="AlphaFoldDB" id="A0A1F5NMV0"/>
<comment type="caution">
    <text evidence="1">The sequence shown here is derived from an EMBL/GenBank/DDBJ whole genome shotgun (WGS) entry which is preliminary data.</text>
</comment>
<protein>
    <recommendedName>
        <fullName evidence="3">TrpR-like protein YerC/YecD</fullName>
    </recommendedName>
</protein>
<gene>
    <name evidence="1" type="ORF">A2751_00930</name>
</gene>
<dbReference type="Proteomes" id="UP000176864">
    <property type="component" value="Unassembled WGS sequence"/>
</dbReference>